<keyword evidence="3" id="KW-1185">Reference proteome</keyword>
<organism evidence="2 3">
    <name type="scientific">Rhizobium rhizoryzae</name>
    <dbReference type="NCBI Taxonomy" id="451876"/>
    <lineage>
        <taxon>Bacteria</taxon>
        <taxon>Pseudomonadati</taxon>
        <taxon>Pseudomonadota</taxon>
        <taxon>Alphaproteobacteria</taxon>
        <taxon>Hyphomicrobiales</taxon>
        <taxon>Rhizobiaceae</taxon>
        <taxon>Rhizobium/Agrobacterium group</taxon>
        <taxon>Rhizobium</taxon>
    </lineage>
</organism>
<sequence length="232" mass="24589">MYLADADFERAEGDPVTPFLKPLHASVPLKVSDIFFHPEIVFRPCCGRRFRIMEDLQIAQMRRLLMRISFISGIIFLSTSLPPGILGNIANASEQAKTDIGFCLKDEGSIDLTVLTKNEVGVVVTNVGASATNPKGQIAISANNYFGKPGTSSFFKSGMGLHRLAGGSCYNIAIMTKPSQPDGSAAWSCVGGNLNVTGKVLLFSAGVVSGQVIGVMHASENAPVINCPPTGN</sequence>
<dbReference type="Proteomes" id="UP000519897">
    <property type="component" value="Unassembled WGS sequence"/>
</dbReference>
<proteinExistence type="predicted"/>
<dbReference type="AlphaFoldDB" id="A0A7W6PQF7"/>
<evidence type="ECO:0000313" key="2">
    <source>
        <dbReference type="EMBL" id="MBB4142874.1"/>
    </source>
</evidence>
<dbReference type="RefSeq" id="WP_165136884.1">
    <property type="nucleotide sequence ID" value="NZ_CP049250.1"/>
</dbReference>
<protein>
    <submittedName>
        <fullName evidence="2">Uncharacterized protein</fullName>
    </submittedName>
</protein>
<keyword evidence="1" id="KW-0812">Transmembrane</keyword>
<evidence type="ECO:0000256" key="1">
    <source>
        <dbReference type="SAM" id="Phobius"/>
    </source>
</evidence>
<reference evidence="2 3" key="1">
    <citation type="submission" date="2020-08" db="EMBL/GenBank/DDBJ databases">
        <title>Genomic Encyclopedia of Type Strains, Phase IV (KMG-IV): sequencing the most valuable type-strain genomes for metagenomic binning, comparative biology and taxonomic classification.</title>
        <authorList>
            <person name="Goeker M."/>
        </authorList>
    </citation>
    <scope>NUCLEOTIDE SEQUENCE [LARGE SCALE GENOMIC DNA]</scope>
    <source>
        <strain evidence="2 3">DSM 29514</strain>
    </source>
</reference>
<gene>
    <name evidence="2" type="ORF">GGQ72_001373</name>
</gene>
<accession>A0A7W6PQF7</accession>
<feature type="transmembrane region" description="Helical" evidence="1">
    <location>
        <begin position="64"/>
        <end position="85"/>
    </location>
</feature>
<comment type="caution">
    <text evidence="2">The sequence shown here is derived from an EMBL/GenBank/DDBJ whole genome shotgun (WGS) entry which is preliminary data.</text>
</comment>
<evidence type="ECO:0000313" key="3">
    <source>
        <dbReference type="Proteomes" id="UP000519897"/>
    </source>
</evidence>
<dbReference type="EMBL" id="JACIEC010000001">
    <property type="protein sequence ID" value="MBB4142874.1"/>
    <property type="molecule type" value="Genomic_DNA"/>
</dbReference>
<name>A0A7W6PQF7_9HYPH</name>
<keyword evidence="1" id="KW-0472">Membrane</keyword>
<keyword evidence="1" id="KW-1133">Transmembrane helix</keyword>